<dbReference type="PANTHER" id="PTHR10381:SF11">
    <property type="entry name" value="ATP-DEPENDENT CLP PROTEASE PROTEOLYTIC SUBUNIT, MITOCHONDRIAL"/>
    <property type="match status" value="1"/>
</dbReference>
<dbReference type="GO" id="GO:0009368">
    <property type="term" value="C:endopeptidase Clp complex"/>
    <property type="evidence" value="ECO:0007669"/>
    <property type="project" value="TreeGrafter"/>
</dbReference>
<evidence type="ECO:0000256" key="2">
    <source>
        <dbReference type="RuleBase" id="RU003567"/>
    </source>
</evidence>
<evidence type="ECO:0000313" key="4">
    <source>
        <dbReference type="EMBL" id="MBB3938053.1"/>
    </source>
</evidence>
<keyword evidence="4" id="KW-0378">Hydrolase</keyword>
<dbReference type="RefSeq" id="WP_090966260.1">
    <property type="nucleotide sequence ID" value="NZ_FOOA01000026.1"/>
</dbReference>
<dbReference type="PANTHER" id="PTHR10381">
    <property type="entry name" value="ATP-DEPENDENT CLP PROTEASE PROTEOLYTIC SUBUNIT"/>
    <property type="match status" value="1"/>
</dbReference>
<dbReference type="InterPro" id="IPR001907">
    <property type="entry name" value="ClpP"/>
</dbReference>
<proteinExistence type="inferred from homology"/>
<evidence type="ECO:0000313" key="5">
    <source>
        <dbReference type="Proteomes" id="UP000531216"/>
    </source>
</evidence>
<protein>
    <recommendedName>
        <fullName evidence="2">ATP-dependent Clp protease proteolytic subunit</fullName>
    </recommendedName>
</protein>
<accession>A0A7W6BZH8</accession>
<dbReference type="GO" id="GO:0004176">
    <property type="term" value="F:ATP-dependent peptidase activity"/>
    <property type="evidence" value="ECO:0007669"/>
    <property type="project" value="InterPro"/>
</dbReference>
<keyword evidence="3" id="KW-0812">Transmembrane</keyword>
<dbReference type="Pfam" id="PF00574">
    <property type="entry name" value="CLP_protease"/>
    <property type="match status" value="1"/>
</dbReference>
<keyword evidence="3" id="KW-0472">Membrane</keyword>
<dbReference type="GO" id="GO:0051117">
    <property type="term" value="F:ATPase binding"/>
    <property type="evidence" value="ECO:0007669"/>
    <property type="project" value="TreeGrafter"/>
</dbReference>
<comment type="caution">
    <text evidence="4">The sequence shown here is derived from an EMBL/GenBank/DDBJ whole genome shotgun (WGS) entry which is preliminary data.</text>
</comment>
<dbReference type="EMBL" id="JACIDO010000016">
    <property type="protein sequence ID" value="MBB3938053.1"/>
    <property type="molecule type" value="Genomic_DNA"/>
</dbReference>
<reference evidence="4 5" key="1">
    <citation type="submission" date="2020-08" db="EMBL/GenBank/DDBJ databases">
        <title>Genomic Encyclopedia of Type Strains, Phase IV (KMG-IV): sequencing the most valuable type-strain genomes for metagenomic binning, comparative biology and taxonomic classification.</title>
        <authorList>
            <person name="Goeker M."/>
        </authorList>
    </citation>
    <scope>NUCLEOTIDE SEQUENCE [LARGE SCALE GENOMIC DNA]</scope>
    <source>
        <strain evidence="4 5">DSM 25024</strain>
    </source>
</reference>
<evidence type="ECO:0000256" key="3">
    <source>
        <dbReference type="SAM" id="Phobius"/>
    </source>
</evidence>
<dbReference type="Proteomes" id="UP000531216">
    <property type="component" value="Unassembled WGS sequence"/>
</dbReference>
<feature type="transmembrane region" description="Helical" evidence="3">
    <location>
        <begin position="12"/>
        <end position="30"/>
    </location>
</feature>
<name>A0A7W6BZH8_9HYPH</name>
<sequence length="207" mass="22729">MYVRSCNDRLIASMFTIFHYVFTIAAMSYVNLESGIIHVEWDVTGPNTVPFLATLREMDARDDIETITVHVSSTGGANAATLSICQAMRTCRKTVRTIGTGYIASAAVYILAAGTPGHRSIVEGSMLILHGAGVPTRAANVENMSLKELRTYTREMEARLTCLAEEVARLTGQTVDFWKAKIEDGSDWFPSPDEAITLGLADHIIRR</sequence>
<keyword evidence="4" id="KW-0645">Protease</keyword>
<dbReference type="InterPro" id="IPR023562">
    <property type="entry name" value="ClpP/TepA"/>
</dbReference>
<gene>
    <name evidence="4" type="ORF">GGR05_004223</name>
</gene>
<dbReference type="SUPFAM" id="SSF52096">
    <property type="entry name" value="ClpP/crotonase"/>
    <property type="match status" value="1"/>
</dbReference>
<evidence type="ECO:0000256" key="1">
    <source>
        <dbReference type="ARBA" id="ARBA00007039"/>
    </source>
</evidence>
<organism evidence="4 5">
    <name type="scientific">Aureimonas phyllosphaerae</name>
    <dbReference type="NCBI Taxonomy" id="1166078"/>
    <lineage>
        <taxon>Bacteria</taxon>
        <taxon>Pseudomonadati</taxon>
        <taxon>Pseudomonadota</taxon>
        <taxon>Alphaproteobacteria</taxon>
        <taxon>Hyphomicrobiales</taxon>
        <taxon>Aurantimonadaceae</taxon>
        <taxon>Aureimonas</taxon>
    </lineage>
</organism>
<dbReference type="Gene3D" id="3.90.226.10">
    <property type="entry name" value="2-enoyl-CoA Hydratase, Chain A, domain 1"/>
    <property type="match status" value="1"/>
</dbReference>
<comment type="similarity">
    <text evidence="1 2">Belongs to the peptidase S14 family.</text>
</comment>
<keyword evidence="3" id="KW-1133">Transmembrane helix</keyword>
<dbReference type="OrthoDB" id="9806592at2"/>
<dbReference type="AlphaFoldDB" id="A0A7W6BZH8"/>
<dbReference type="InterPro" id="IPR029045">
    <property type="entry name" value="ClpP/crotonase-like_dom_sf"/>
</dbReference>
<dbReference type="PRINTS" id="PR00127">
    <property type="entry name" value="CLPPROTEASEP"/>
</dbReference>
<keyword evidence="5" id="KW-1185">Reference proteome</keyword>
<dbReference type="GO" id="GO:0004252">
    <property type="term" value="F:serine-type endopeptidase activity"/>
    <property type="evidence" value="ECO:0007669"/>
    <property type="project" value="InterPro"/>
</dbReference>
<dbReference type="GO" id="GO:0006515">
    <property type="term" value="P:protein quality control for misfolded or incompletely synthesized proteins"/>
    <property type="evidence" value="ECO:0007669"/>
    <property type="project" value="TreeGrafter"/>
</dbReference>